<dbReference type="PANTHER" id="PTHR30005:SF0">
    <property type="entry name" value="RETROGRADE REGULATION PROTEIN 2"/>
    <property type="match status" value="1"/>
</dbReference>
<dbReference type="EMBL" id="CAEZSP010000021">
    <property type="protein sequence ID" value="CAB4542771.1"/>
    <property type="molecule type" value="Genomic_DNA"/>
</dbReference>
<dbReference type="Pfam" id="PF02541">
    <property type="entry name" value="Ppx-GppA"/>
    <property type="match status" value="1"/>
</dbReference>
<evidence type="ECO:0000259" key="1">
    <source>
        <dbReference type="Pfam" id="PF02541"/>
    </source>
</evidence>
<dbReference type="PANTHER" id="PTHR30005">
    <property type="entry name" value="EXOPOLYPHOSPHATASE"/>
    <property type="match status" value="1"/>
</dbReference>
<organism evidence="2">
    <name type="scientific">freshwater metagenome</name>
    <dbReference type="NCBI Taxonomy" id="449393"/>
    <lineage>
        <taxon>unclassified sequences</taxon>
        <taxon>metagenomes</taxon>
        <taxon>ecological metagenomes</taxon>
    </lineage>
</organism>
<dbReference type="InterPro" id="IPR043129">
    <property type="entry name" value="ATPase_NBD"/>
</dbReference>
<dbReference type="SUPFAM" id="SSF53067">
    <property type="entry name" value="Actin-like ATPase domain"/>
    <property type="match status" value="2"/>
</dbReference>
<protein>
    <submittedName>
        <fullName evidence="2">Unannotated protein</fullName>
    </submittedName>
</protein>
<evidence type="ECO:0000313" key="3">
    <source>
        <dbReference type="EMBL" id="CAB4626218.1"/>
    </source>
</evidence>
<dbReference type="Gene3D" id="3.30.420.150">
    <property type="entry name" value="Exopolyphosphatase. Domain 2"/>
    <property type="match status" value="1"/>
</dbReference>
<accession>A0A6J6BUG3</accession>
<dbReference type="CDD" id="cd24056">
    <property type="entry name" value="ASKHA_NBD_MtPPX1-like"/>
    <property type="match status" value="1"/>
</dbReference>
<dbReference type="GO" id="GO:0016462">
    <property type="term" value="F:pyrophosphatase activity"/>
    <property type="evidence" value="ECO:0007669"/>
    <property type="project" value="TreeGrafter"/>
</dbReference>
<dbReference type="AlphaFoldDB" id="A0A6J6BUG3"/>
<reference evidence="2" key="1">
    <citation type="submission" date="2020-05" db="EMBL/GenBank/DDBJ databases">
        <authorList>
            <person name="Chiriac C."/>
            <person name="Salcher M."/>
            <person name="Ghai R."/>
            <person name="Kavagutti S V."/>
        </authorList>
    </citation>
    <scope>NUCLEOTIDE SEQUENCE</scope>
</reference>
<name>A0A6J6BUG3_9ZZZZ</name>
<feature type="domain" description="Ppx/GppA phosphatase N-terminal" evidence="1">
    <location>
        <begin position="31"/>
        <end position="299"/>
    </location>
</feature>
<dbReference type="InterPro" id="IPR003695">
    <property type="entry name" value="Ppx_GppA_N"/>
</dbReference>
<gene>
    <name evidence="2" type="ORF">UFOPK1440_00565</name>
    <name evidence="3" type="ORF">UFOPK1946_00860</name>
</gene>
<evidence type="ECO:0000313" key="2">
    <source>
        <dbReference type="EMBL" id="CAB4542771.1"/>
    </source>
</evidence>
<dbReference type="Gene3D" id="3.30.420.40">
    <property type="match status" value="1"/>
</dbReference>
<proteinExistence type="predicted"/>
<sequence>MRLGVLDVGSNTVHLQIMDAHQGAAPIPYQSFKEEIRLAEYLTADGHISQEGIATLLKTLTHLKNEARDVIIDETLAFATSAIREANNSEDLIQLVSDETGIDLQVLSGEDEAKFTFLAARRWLGWSAGDIIMLDIGGGSLEIATGNQEIPRYSNSVMLGASRMTRQFLQGDPFTEKSLSKMTTHIDETLKPLAKEIGDNLKRTAIGTSKTFRTLRRLQLHYLPERGDSLTLEGLNTITNKLAKMSSSDRAGLPGVSESRARQIVAGAVVAQKAMERFGISKIAQCPWALREGIVLQRLDWLKS</sequence>
<dbReference type="EMBL" id="CAEZVG010000049">
    <property type="protein sequence ID" value="CAB4626218.1"/>
    <property type="molecule type" value="Genomic_DNA"/>
</dbReference>
<dbReference type="InterPro" id="IPR050273">
    <property type="entry name" value="GppA/Ppx_hydrolase"/>
</dbReference>